<comment type="caution">
    <text evidence="3">The sequence shown here is derived from an EMBL/GenBank/DDBJ whole genome shotgun (WGS) entry which is preliminary data.</text>
</comment>
<dbReference type="SUPFAM" id="SSF55729">
    <property type="entry name" value="Acyl-CoA N-acyltransferases (Nat)"/>
    <property type="match status" value="1"/>
</dbReference>
<dbReference type="Pfam" id="PF14542">
    <property type="entry name" value="Acetyltransf_CG"/>
    <property type="match status" value="1"/>
</dbReference>
<proteinExistence type="predicted"/>
<dbReference type="PANTHER" id="PTHR31435:SF10">
    <property type="entry name" value="BSR4717 PROTEIN"/>
    <property type="match status" value="1"/>
</dbReference>
<feature type="compositionally biased region" description="Polar residues" evidence="1">
    <location>
        <begin position="1"/>
        <end position="21"/>
    </location>
</feature>
<dbReference type="CDD" id="cd04301">
    <property type="entry name" value="NAT_SF"/>
    <property type="match status" value="1"/>
</dbReference>
<dbReference type="PROSITE" id="PS51729">
    <property type="entry name" value="GNAT_YJDJ"/>
    <property type="match status" value="1"/>
</dbReference>
<dbReference type="Proteomes" id="UP001499979">
    <property type="component" value="Unassembled WGS sequence"/>
</dbReference>
<evidence type="ECO:0000313" key="3">
    <source>
        <dbReference type="EMBL" id="GAA1160339.1"/>
    </source>
</evidence>
<feature type="domain" description="N-acetyltransferase" evidence="2">
    <location>
        <begin position="18"/>
        <end position="105"/>
    </location>
</feature>
<dbReference type="InterPro" id="IPR031165">
    <property type="entry name" value="GNAT_YJDJ"/>
</dbReference>
<gene>
    <name evidence="3" type="ORF">GCM10009606_42950</name>
</gene>
<dbReference type="PANTHER" id="PTHR31435">
    <property type="entry name" value="PROTEIN NATD1"/>
    <property type="match status" value="1"/>
</dbReference>
<evidence type="ECO:0000313" key="4">
    <source>
        <dbReference type="Proteomes" id="UP001499979"/>
    </source>
</evidence>
<protein>
    <recommendedName>
        <fullName evidence="2">N-acetyltransferase domain-containing protein</fullName>
    </recommendedName>
</protein>
<accession>A0ABN1UQ04</accession>
<evidence type="ECO:0000259" key="2">
    <source>
        <dbReference type="PROSITE" id="PS51729"/>
    </source>
</evidence>
<sequence length="114" mass="12554">MVAQPQSSVDGMTDVATSKNPEASRYEAHIDGELAGFAEYQLADRLIVFTHTEVDEKFEGRGVGSALARFALDDVRADGSRQVLPLCPFIKGWIDRHPEYQDLVYGAPPTTARD</sequence>
<feature type="region of interest" description="Disordered" evidence="1">
    <location>
        <begin position="1"/>
        <end position="24"/>
    </location>
</feature>
<evidence type="ECO:0000256" key="1">
    <source>
        <dbReference type="SAM" id="MobiDB-lite"/>
    </source>
</evidence>
<dbReference type="EMBL" id="BAAAJE010000028">
    <property type="protein sequence ID" value="GAA1160339.1"/>
    <property type="molecule type" value="Genomic_DNA"/>
</dbReference>
<dbReference type="InterPro" id="IPR016181">
    <property type="entry name" value="Acyl_CoA_acyltransferase"/>
</dbReference>
<keyword evidence="4" id="KW-1185">Reference proteome</keyword>
<name>A0ABN1UQ04_9ACTN</name>
<dbReference type="InterPro" id="IPR045057">
    <property type="entry name" value="Gcn5-rel_NAT"/>
</dbReference>
<reference evidence="3 4" key="1">
    <citation type="journal article" date="2019" name="Int. J. Syst. Evol. Microbiol.">
        <title>The Global Catalogue of Microorganisms (GCM) 10K type strain sequencing project: providing services to taxonomists for standard genome sequencing and annotation.</title>
        <authorList>
            <consortium name="The Broad Institute Genomics Platform"/>
            <consortium name="The Broad Institute Genome Sequencing Center for Infectious Disease"/>
            <person name="Wu L."/>
            <person name="Ma J."/>
        </authorList>
    </citation>
    <scope>NUCLEOTIDE SEQUENCE [LARGE SCALE GENOMIC DNA]</scope>
    <source>
        <strain evidence="3 4">JCM 11813</strain>
    </source>
</reference>
<dbReference type="Gene3D" id="3.40.630.30">
    <property type="match status" value="1"/>
</dbReference>
<organism evidence="3 4">
    <name type="scientific">Nocardioides aquiterrae</name>
    <dbReference type="NCBI Taxonomy" id="203799"/>
    <lineage>
        <taxon>Bacteria</taxon>
        <taxon>Bacillati</taxon>
        <taxon>Actinomycetota</taxon>
        <taxon>Actinomycetes</taxon>
        <taxon>Propionibacteriales</taxon>
        <taxon>Nocardioidaceae</taxon>
        <taxon>Nocardioides</taxon>
    </lineage>
</organism>